<keyword evidence="2" id="KW-1185">Reference proteome</keyword>
<proteinExistence type="predicted"/>
<organism evidence="1 2">
    <name type="scientific">Actinoplanes campanulatus</name>
    <dbReference type="NCBI Taxonomy" id="113559"/>
    <lineage>
        <taxon>Bacteria</taxon>
        <taxon>Bacillati</taxon>
        <taxon>Actinomycetota</taxon>
        <taxon>Actinomycetes</taxon>
        <taxon>Micromonosporales</taxon>
        <taxon>Micromonosporaceae</taxon>
        <taxon>Actinoplanes</taxon>
    </lineage>
</organism>
<dbReference type="EMBL" id="JACHXF010000017">
    <property type="protein sequence ID" value="MBB3099105.1"/>
    <property type="molecule type" value="Genomic_DNA"/>
</dbReference>
<dbReference type="Proteomes" id="UP000590749">
    <property type="component" value="Unassembled WGS sequence"/>
</dbReference>
<dbReference type="RefSeq" id="WP_183225180.1">
    <property type="nucleotide sequence ID" value="NZ_BMPW01000020.1"/>
</dbReference>
<gene>
    <name evidence="1" type="ORF">FHR83_006811</name>
</gene>
<dbReference type="AlphaFoldDB" id="A0A7W5AMY5"/>
<protein>
    <submittedName>
        <fullName evidence="1">Uncharacterized protein</fullName>
    </submittedName>
</protein>
<evidence type="ECO:0000313" key="1">
    <source>
        <dbReference type="EMBL" id="MBB3099105.1"/>
    </source>
</evidence>
<accession>A0A7W5AMY5</accession>
<evidence type="ECO:0000313" key="2">
    <source>
        <dbReference type="Proteomes" id="UP000590749"/>
    </source>
</evidence>
<sequence length="93" mass="10058">MTTEIPDILRHERIFWQGVDSTTPPGCTLITAEVLGLATTYVLRDGNVLGRIETHGSGQAGYVGDRLKGGYYRGAGDATTLAQRIVDHREPSS</sequence>
<reference evidence="1 2" key="1">
    <citation type="submission" date="2020-08" db="EMBL/GenBank/DDBJ databases">
        <title>Genomic Encyclopedia of Type Strains, Phase III (KMG-III): the genomes of soil and plant-associated and newly described type strains.</title>
        <authorList>
            <person name="Whitman W."/>
        </authorList>
    </citation>
    <scope>NUCLEOTIDE SEQUENCE [LARGE SCALE GENOMIC DNA]</scope>
    <source>
        <strain evidence="1 2">CECT 3287</strain>
    </source>
</reference>
<comment type="caution">
    <text evidence="1">The sequence shown here is derived from an EMBL/GenBank/DDBJ whole genome shotgun (WGS) entry which is preliminary data.</text>
</comment>
<name>A0A7W5AMY5_9ACTN</name>